<dbReference type="AlphaFoldDB" id="A0A7J7M0C0"/>
<evidence type="ECO:0000256" key="5">
    <source>
        <dbReference type="ARBA" id="ARBA00022801"/>
    </source>
</evidence>
<evidence type="ECO:0000256" key="2">
    <source>
        <dbReference type="ARBA" id="ARBA00008668"/>
    </source>
</evidence>
<evidence type="ECO:0000256" key="4">
    <source>
        <dbReference type="ARBA" id="ARBA00022729"/>
    </source>
</evidence>
<reference evidence="9 10" key="1">
    <citation type="journal article" date="2020" name="IScience">
        <title>Genome Sequencing of the Endangered Kingdonia uniflora (Circaeasteraceae, Ranunculales) Reveals Potential Mechanisms of Evolutionary Specialization.</title>
        <authorList>
            <person name="Sun Y."/>
            <person name="Deng T."/>
            <person name="Zhang A."/>
            <person name="Moore M.J."/>
            <person name="Landis J.B."/>
            <person name="Lin N."/>
            <person name="Zhang H."/>
            <person name="Zhang X."/>
            <person name="Huang J."/>
            <person name="Zhang X."/>
            <person name="Sun H."/>
            <person name="Wang H."/>
        </authorList>
    </citation>
    <scope>NUCLEOTIDE SEQUENCE [LARGE SCALE GENOMIC DNA]</scope>
    <source>
        <strain evidence="9">TB1705</strain>
        <tissue evidence="9">Leaf</tissue>
    </source>
</reference>
<comment type="subcellular location">
    <subcellularLocation>
        <location evidence="1">Secreted</location>
    </subcellularLocation>
</comment>
<protein>
    <submittedName>
        <fullName evidence="9">Uncharacterized protein</fullName>
    </submittedName>
</protein>
<keyword evidence="10" id="KW-1185">Reference proteome</keyword>
<evidence type="ECO:0000256" key="1">
    <source>
        <dbReference type="ARBA" id="ARBA00004613"/>
    </source>
</evidence>
<keyword evidence="8" id="KW-0472">Membrane</keyword>
<dbReference type="Pfam" id="PF00657">
    <property type="entry name" value="Lipase_GDSL"/>
    <property type="match status" value="1"/>
</dbReference>
<evidence type="ECO:0000256" key="3">
    <source>
        <dbReference type="ARBA" id="ARBA00022525"/>
    </source>
</evidence>
<sequence>MLSKQRFQSPSNAPEMEALSPNDVPVVLIDMHTCSLDSKIKMKLGDLLHMHLNVCFHLLFQGDRFLMDRQIANLREEIIPELQRNIVGDITIEGFLAKSLFYSNIGSNDYLTNYLYPPSYEPILYPVPAYRDHLIEVYTAQLKELHNLGARKFLISGLAPFGCIPFYISIFSRKNDKCVDKFNKLAREFNSKLKTAVQ</sequence>
<keyword evidence="8" id="KW-1133">Transmembrane helix</keyword>
<dbReference type="OrthoDB" id="1735170at2759"/>
<dbReference type="Gene3D" id="3.40.50.1110">
    <property type="entry name" value="SGNH hydrolase"/>
    <property type="match status" value="1"/>
</dbReference>
<dbReference type="PANTHER" id="PTHR45650:SF8">
    <property type="entry name" value="GDSL ESTERASE_LIPASE"/>
    <property type="match status" value="1"/>
</dbReference>
<keyword evidence="3" id="KW-0964">Secreted</keyword>
<dbReference type="Proteomes" id="UP000541444">
    <property type="component" value="Unassembled WGS sequence"/>
</dbReference>
<name>A0A7J7M0C0_9MAGN</name>
<comment type="caution">
    <text evidence="9">The sequence shown here is derived from an EMBL/GenBank/DDBJ whole genome shotgun (WGS) entry which is preliminary data.</text>
</comment>
<evidence type="ECO:0000256" key="6">
    <source>
        <dbReference type="ARBA" id="ARBA00022963"/>
    </source>
</evidence>
<keyword evidence="5" id="KW-0378">Hydrolase</keyword>
<evidence type="ECO:0000313" key="10">
    <source>
        <dbReference type="Proteomes" id="UP000541444"/>
    </source>
</evidence>
<dbReference type="InterPro" id="IPR051238">
    <property type="entry name" value="GDSL_esterase/lipase"/>
</dbReference>
<dbReference type="GO" id="GO:0016788">
    <property type="term" value="F:hydrolase activity, acting on ester bonds"/>
    <property type="evidence" value="ECO:0007669"/>
    <property type="project" value="InterPro"/>
</dbReference>
<proteinExistence type="inferred from homology"/>
<dbReference type="InterPro" id="IPR036514">
    <property type="entry name" value="SGNH_hydro_sf"/>
</dbReference>
<keyword evidence="4" id="KW-0732">Signal</keyword>
<feature type="transmembrane region" description="Helical" evidence="8">
    <location>
        <begin position="153"/>
        <end position="171"/>
    </location>
</feature>
<gene>
    <name evidence="9" type="ORF">GIB67_003718</name>
</gene>
<dbReference type="PANTHER" id="PTHR45650">
    <property type="entry name" value="GDSL-LIKE LIPASE/ACYLHYDROLASE-RELATED"/>
    <property type="match status" value="1"/>
</dbReference>
<organism evidence="9 10">
    <name type="scientific">Kingdonia uniflora</name>
    <dbReference type="NCBI Taxonomy" id="39325"/>
    <lineage>
        <taxon>Eukaryota</taxon>
        <taxon>Viridiplantae</taxon>
        <taxon>Streptophyta</taxon>
        <taxon>Embryophyta</taxon>
        <taxon>Tracheophyta</taxon>
        <taxon>Spermatophyta</taxon>
        <taxon>Magnoliopsida</taxon>
        <taxon>Ranunculales</taxon>
        <taxon>Circaeasteraceae</taxon>
        <taxon>Kingdonia</taxon>
    </lineage>
</organism>
<evidence type="ECO:0000256" key="8">
    <source>
        <dbReference type="SAM" id="Phobius"/>
    </source>
</evidence>
<accession>A0A7J7M0C0</accession>
<dbReference type="EMBL" id="JACGCM010001852">
    <property type="protein sequence ID" value="KAF6148297.1"/>
    <property type="molecule type" value="Genomic_DNA"/>
</dbReference>
<keyword evidence="6" id="KW-0442">Lipid degradation</keyword>
<keyword evidence="7" id="KW-0443">Lipid metabolism</keyword>
<dbReference type="GO" id="GO:0016042">
    <property type="term" value="P:lipid catabolic process"/>
    <property type="evidence" value="ECO:0007669"/>
    <property type="project" value="UniProtKB-KW"/>
</dbReference>
<comment type="similarity">
    <text evidence="2">Belongs to the 'GDSL' lipolytic enzyme family.</text>
</comment>
<evidence type="ECO:0000313" key="9">
    <source>
        <dbReference type="EMBL" id="KAF6148297.1"/>
    </source>
</evidence>
<keyword evidence="8" id="KW-0812">Transmembrane</keyword>
<evidence type="ECO:0000256" key="7">
    <source>
        <dbReference type="ARBA" id="ARBA00023098"/>
    </source>
</evidence>
<dbReference type="GO" id="GO:0005576">
    <property type="term" value="C:extracellular region"/>
    <property type="evidence" value="ECO:0007669"/>
    <property type="project" value="UniProtKB-SubCell"/>
</dbReference>
<dbReference type="InterPro" id="IPR001087">
    <property type="entry name" value="GDSL"/>
</dbReference>